<dbReference type="SUPFAM" id="SSF52058">
    <property type="entry name" value="L domain-like"/>
    <property type="match status" value="1"/>
</dbReference>
<evidence type="ECO:0000256" key="11">
    <source>
        <dbReference type="ARBA" id="ARBA00023180"/>
    </source>
</evidence>
<dbReference type="Gene3D" id="3.80.10.10">
    <property type="entry name" value="Ribonuclease Inhibitor"/>
    <property type="match status" value="3"/>
</dbReference>
<keyword evidence="5 12" id="KW-0812">Transmembrane</keyword>
<evidence type="ECO:0000256" key="2">
    <source>
        <dbReference type="ARBA" id="ARBA00009592"/>
    </source>
</evidence>
<evidence type="ECO:0000256" key="3">
    <source>
        <dbReference type="ARBA" id="ARBA00022475"/>
    </source>
</evidence>
<name>A0A833WJM9_JUGRE</name>
<proteinExistence type="inferred from homology"/>
<reference evidence="14" key="1">
    <citation type="submission" date="2015-10" db="EMBL/GenBank/DDBJ databases">
        <authorList>
            <person name="Martinez-Garcia P.J."/>
            <person name="Crepeau M.W."/>
            <person name="Puiu D."/>
            <person name="Gonzalez-Ibeas D."/>
            <person name="Whalen J."/>
            <person name="Stevens K."/>
            <person name="Paul R."/>
            <person name="Butterfield T."/>
            <person name="Britton M."/>
            <person name="Reagan R."/>
            <person name="Chakraborty S."/>
            <person name="Walawage S.L."/>
            <person name="Vasquez-Gross H.A."/>
            <person name="Cardeno C."/>
            <person name="Famula R."/>
            <person name="Pratt K."/>
            <person name="Kuruganti S."/>
            <person name="Aradhya M.K."/>
            <person name="Leslie C.A."/>
            <person name="Dandekar A.M."/>
            <person name="Salzberg S.L."/>
            <person name="Wegrzyn J.L."/>
            <person name="Langley C.H."/>
            <person name="Neale D.B."/>
        </authorList>
    </citation>
    <scope>NUCLEOTIDE SEQUENCE</scope>
    <source>
        <tissue evidence="14">Leaves</tissue>
    </source>
</reference>
<accession>A0A833WJM9</accession>
<evidence type="ECO:0000256" key="1">
    <source>
        <dbReference type="ARBA" id="ARBA00004251"/>
    </source>
</evidence>
<evidence type="ECO:0000313" key="15">
    <source>
        <dbReference type="Proteomes" id="UP000619265"/>
    </source>
</evidence>
<comment type="subcellular location">
    <subcellularLocation>
        <location evidence="1">Cell membrane</location>
        <topology evidence="1">Single-pass type I membrane protein</topology>
    </subcellularLocation>
</comment>
<evidence type="ECO:0000259" key="13">
    <source>
        <dbReference type="Pfam" id="PF08263"/>
    </source>
</evidence>
<dbReference type="Proteomes" id="UP000619265">
    <property type="component" value="Unassembled WGS sequence"/>
</dbReference>
<feature type="transmembrane region" description="Helical" evidence="12">
    <location>
        <begin position="7"/>
        <end position="25"/>
    </location>
</feature>
<dbReference type="AlphaFoldDB" id="A0A833WJM9"/>
<dbReference type="InterPro" id="IPR046956">
    <property type="entry name" value="RLP23-like"/>
</dbReference>
<dbReference type="EMBL" id="LIHL02000012">
    <property type="protein sequence ID" value="KAF5452678.1"/>
    <property type="molecule type" value="Genomic_DNA"/>
</dbReference>
<keyword evidence="4" id="KW-0433">Leucine-rich repeat</keyword>
<evidence type="ECO:0000256" key="9">
    <source>
        <dbReference type="ARBA" id="ARBA00023136"/>
    </source>
</evidence>
<evidence type="ECO:0000313" key="14">
    <source>
        <dbReference type="EMBL" id="KAF5452678.1"/>
    </source>
</evidence>
<comment type="similarity">
    <text evidence="2">Belongs to the RLP family.</text>
</comment>
<dbReference type="GO" id="GO:0005886">
    <property type="term" value="C:plasma membrane"/>
    <property type="evidence" value="ECO:0007669"/>
    <property type="project" value="UniProtKB-SubCell"/>
</dbReference>
<dbReference type="InterPro" id="IPR003591">
    <property type="entry name" value="Leu-rich_rpt_typical-subtyp"/>
</dbReference>
<evidence type="ECO:0000256" key="12">
    <source>
        <dbReference type="SAM" id="Phobius"/>
    </source>
</evidence>
<keyword evidence="8 12" id="KW-1133">Transmembrane helix</keyword>
<gene>
    <name evidence="14" type="ORF">F2P56_027649</name>
</gene>
<keyword evidence="10" id="KW-0675">Receptor</keyword>
<reference evidence="14" key="2">
    <citation type="submission" date="2020-03" db="EMBL/GenBank/DDBJ databases">
        <title>Walnut 2.0.</title>
        <authorList>
            <person name="Marrano A."/>
            <person name="Britton M."/>
            <person name="Zimin A.V."/>
            <person name="Zaini P.A."/>
            <person name="Workman R."/>
            <person name="Puiu D."/>
            <person name="Bianco L."/>
            <person name="Allen B.J."/>
            <person name="Troggio M."/>
            <person name="Leslie C.A."/>
            <person name="Timp W."/>
            <person name="Dendekar A."/>
            <person name="Salzberg S.L."/>
            <person name="Neale D.B."/>
        </authorList>
    </citation>
    <scope>NUCLEOTIDE SEQUENCE</scope>
    <source>
        <tissue evidence="14">Leaves</tissue>
    </source>
</reference>
<dbReference type="InterPro" id="IPR001611">
    <property type="entry name" value="Leu-rich_rpt"/>
</dbReference>
<evidence type="ECO:0000256" key="5">
    <source>
        <dbReference type="ARBA" id="ARBA00022692"/>
    </source>
</evidence>
<dbReference type="PANTHER" id="PTHR48061">
    <property type="entry name" value="LEUCINE-RICH REPEAT RECEPTOR PROTEIN KINASE EMS1-LIKE-RELATED"/>
    <property type="match status" value="1"/>
</dbReference>
<evidence type="ECO:0000256" key="4">
    <source>
        <dbReference type="ARBA" id="ARBA00022614"/>
    </source>
</evidence>
<dbReference type="InterPro" id="IPR032675">
    <property type="entry name" value="LRR_dom_sf"/>
</dbReference>
<dbReference type="Gramene" id="Jr12_14520_p1">
    <property type="protein sequence ID" value="cds.Jr12_14520_p1"/>
    <property type="gene ID" value="Jr12_14520"/>
</dbReference>
<comment type="caution">
    <text evidence="14">The sequence shown here is derived from an EMBL/GenBank/DDBJ whole genome shotgun (WGS) entry which is preliminary data.</text>
</comment>
<evidence type="ECO:0000256" key="8">
    <source>
        <dbReference type="ARBA" id="ARBA00022989"/>
    </source>
</evidence>
<organism evidence="14 15">
    <name type="scientific">Juglans regia</name>
    <name type="common">English walnut</name>
    <dbReference type="NCBI Taxonomy" id="51240"/>
    <lineage>
        <taxon>Eukaryota</taxon>
        <taxon>Viridiplantae</taxon>
        <taxon>Streptophyta</taxon>
        <taxon>Embryophyta</taxon>
        <taxon>Tracheophyta</taxon>
        <taxon>Spermatophyta</taxon>
        <taxon>Magnoliopsida</taxon>
        <taxon>eudicotyledons</taxon>
        <taxon>Gunneridae</taxon>
        <taxon>Pentapetalae</taxon>
        <taxon>rosids</taxon>
        <taxon>fabids</taxon>
        <taxon>Fagales</taxon>
        <taxon>Juglandaceae</taxon>
        <taxon>Juglans</taxon>
    </lineage>
</organism>
<protein>
    <recommendedName>
        <fullName evidence="13">Leucine-rich repeat-containing N-terminal plant-type domain-containing protein</fullName>
    </recommendedName>
</protein>
<evidence type="ECO:0000256" key="10">
    <source>
        <dbReference type="ARBA" id="ARBA00023170"/>
    </source>
</evidence>
<evidence type="ECO:0000256" key="6">
    <source>
        <dbReference type="ARBA" id="ARBA00022729"/>
    </source>
</evidence>
<dbReference type="InterPro" id="IPR013210">
    <property type="entry name" value="LRR_N_plant-typ"/>
</dbReference>
<evidence type="ECO:0000256" key="7">
    <source>
        <dbReference type="ARBA" id="ARBA00022737"/>
    </source>
</evidence>
<keyword evidence="3" id="KW-1003">Cell membrane</keyword>
<keyword evidence="7" id="KW-0677">Repeat</keyword>
<keyword evidence="9 12" id="KW-0472">Membrane</keyword>
<feature type="domain" description="Leucine-rich repeat-containing N-terminal plant-type" evidence="13">
    <location>
        <begin position="37"/>
        <end position="87"/>
    </location>
</feature>
<dbReference type="PROSITE" id="PS51450">
    <property type="entry name" value="LRR"/>
    <property type="match status" value="1"/>
</dbReference>
<keyword evidence="6" id="KW-0732">Signal</keyword>
<sequence>MGLSFPLIILIMRFLVSLMMFYLILSVSSSGVQPMCHDDERFALLQFKESYFINQSASRDPTAYPKVSSWKPDQISDCCKWDGVECNKDTGHVIGLDLSSSCLKGFLNSNSSLFRLAHLQNLNLDDNDFNSSPLPTSFRQLSRLTVLSLAASIFSGQIPSEIFKLSKLVSLNLSYNPLLKLQESGLTVIAQNLSNLEVLSLKQVDISSNIPNILANLSSLTSLSLSECDLHGEFPVGIFHLPKVELDLFLRLIKLVELQLSRNNITLLTNLSTNSTFPKFRMLLLAHCDLGEFPEFLRNQDQLELLDLGGNKIHGQVPKWMGNVSIETLWGLGLRYNFLTGFDQLPVVLPYVNLKALKLDSNMLQGSLPIPPPSIAFYSVSNNSLAGEIPHLICNLSLITELHLSSNNLSGNLPQCLGNLSASLTELDLHNNSFHGTIP</sequence>
<dbReference type="SMART" id="SM00369">
    <property type="entry name" value="LRR_TYP"/>
    <property type="match status" value="5"/>
</dbReference>
<dbReference type="PANTHER" id="PTHR48061:SF12">
    <property type="entry name" value="DISEASE RESISTANCE LIKE PROTEIN"/>
    <property type="match status" value="1"/>
</dbReference>
<dbReference type="Pfam" id="PF08263">
    <property type="entry name" value="LRRNT_2"/>
    <property type="match status" value="1"/>
</dbReference>
<keyword evidence="11" id="KW-0325">Glycoprotein</keyword>
<dbReference type="Pfam" id="PF00560">
    <property type="entry name" value="LRR_1"/>
    <property type="match status" value="5"/>
</dbReference>